<reference evidence="2" key="1">
    <citation type="submission" date="2021-01" db="EMBL/GenBank/DDBJ databases">
        <authorList>
            <person name="Corre E."/>
            <person name="Pelletier E."/>
            <person name="Niang G."/>
            <person name="Scheremetjew M."/>
            <person name="Finn R."/>
            <person name="Kale V."/>
            <person name="Holt S."/>
            <person name="Cochrane G."/>
            <person name="Meng A."/>
            <person name="Brown T."/>
            <person name="Cohen L."/>
        </authorList>
    </citation>
    <scope>NUCLEOTIDE SEQUENCE</scope>
    <source>
        <strain evidence="2">CCMP1594</strain>
    </source>
</reference>
<organism evidence="2">
    <name type="scientific">Eutreptiella gymnastica</name>
    <dbReference type="NCBI Taxonomy" id="73025"/>
    <lineage>
        <taxon>Eukaryota</taxon>
        <taxon>Discoba</taxon>
        <taxon>Euglenozoa</taxon>
        <taxon>Euglenida</taxon>
        <taxon>Spirocuta</taxon>
        <taxon>Euglenophyceae</taxon>
        <taxon>Eutreptiales</taxon>
        <taxon>Eutreptiaceae</taxon>
        <taxon>Eutreptiella</taxon>
    </lineage>
</organism>
<accession>A0A7S4LG84</accession>
<evidence type="ECO:0000256" key="1">
    <source>
        <dbReference type="SAM" id="MobiDB-lite"/>
    </source>
</evidence>
<feature type="region of interest" description="Disordered" evidence="1">
    <location>
        <begin position="1"/>
        <end position="66"/>
    </location>
</feature>
<feature type="region of interest" description="Disordered" evidence="1">
    <location>
        <begin position="84"/>
        <end position="109"/>
    </location>
</feature>
<sequence length="126" mass="13319">MSVHVHTHNENCKNVQRKHKTRVGGNTHTHTGERRRGGGSMPCDSPVVASVVSTPGHHGGTSGPMVSSAWPKYAAPDPVWGSATPLAPSPGSQGEHLKAFGTHHTGASVPFRWPTHIRPSSTQPCP</sequence>
<proteinExistence type="predicted"/>
<evidence type="ECO:0000313" key="2">
    <source>
        <dbReference type="EMBL" id="CAE0827101.1"/>
    </source>
</evidence>
<dbReference type="EMBL" id="HBJA01111227">
    <property type="protein sequence ID" value="CAE0827101.1"/>
    <property type="molecule type" value="Transcribed_RNA"/>
</dbReference>
<name>A0A7S4LG84_9EUGL</name>
<gene>
    <name evidence="2" type="ORF">EGYM00163_LOCUS38362</name>
</gene>
<dbReference type="AlphaFoldDB" id="A0A7S4LG84"/>
<protein>
    <submittedName>
        <fullName evidence="2">Uncharacterized protein</fullName>
    </submittedName>
</protein>